<dbReference type="Proteomes" id="UP000015105">
    <property type="component" value="Chromosome 7D"/>
</dbReference>
<organism evidence="3 4">
    <name type="scientific">Aegilops tauschii subsp. strangulata</name>
    <name type="common">Goatgrass</name>
    <dbReference type="NCBI Taxonomy" id="200361"/>
    <lineage>
        <taxon>Eukaryota</taxon>
        <taxon>Viridiplantae</taxon>
        <taxon>Streptophyta</taxon>
        <taxon>Embryophyta</taxon>
        <taxon>Tracheophyta</taxon>
        <taxon>Spermatophyta</taxon>
        <taxon>Magnoliopsida</taxon>
        <taxon>Liliopsida</taxon>
        <taxon>Poales</taxon>
        <taxon>Poaceae</taxon>
        <taxon>BOP clade</taxon>
        <taxon>Pooideae</taxon>
        <taxon>Triticodae</taxon>
        <taxon>Triticeae</taxon>
        <taxon>Triticinae</taxon>
        <taxon>Aegilops</taxon>
    </lineage>
</organism>
<reference evidence="4" key="1">
    <citation type="journal article" date="2014" name="Science">
        <title>Ancient hybridizations among the ancestral genomes of bread wheat.</title>
        <authorList>
            <consortium name="International Wheat Genome Sequencing Consortium,"/>
            <person name="Marcussen T."/>
            <person name="Sandve S.R."/>
            <person name="Heier L."/>
            <person name="Spannagl M."/>
            <person name="Pfeifer M."/>
            <person name="Jakobsen K.S."/>
            <person name="Wulff B.B."/>
            <person name="Steuernagel B."/>
            <person name="Mayer K.F."/>
            <person name="Olsen O.A."/>
        </authorList>
    </citation>
    <scope>NUCLEOTIDE SEQUENCE [LARGE SCALE GENOMIC DNA]</scope>
    <source>
        <strain evidence="4">cv. AL8/78</strain>
    </source>
</reference>
<dbReference type="Gramene" id="AET7Gv20021800.8">
    <property type="protein sequence ID" value="AET7Gv20021800.8"/>
    <property type="gene ID" value="AET7Gv20021800"/>
</dbReference>
<dbReference type="GeneID" id="109738005"/>
<dbReference type="RefSeq" id="XP_020152708.1">
    <property type="nucleotide sequence ID" value="XM_020297119.4"/>
</dbReference>
<accession>A0A453QB51</accession>
<dbReference type="KEGG" id="ats:109738005"/>
<dbReference type="EnsemblPlants" id="AET7Gv20021800.7">
    <property type="protein sequence ID" value="AET7Gv20021800.7"/>
    <property type="gene ID" value="AET7Gv20021800"/>
</dbReference>
<dbReference type="RefSeq" id="XP_020152710.1">
    <property type="nucleotide sequence ID" value="XM_020297121.4"/>
</dbReference>
<proteinExistence type="predicted"/>
<feature type="region of interest" description="Disordered" evidence="2">
    <location>
        <begin position="101"/>
        <end position="134"/>
    </location>
</feature>
<dbReference type="AlphaFoldDB" id="A0A453QB51"/>
<reference evidence="3" key="4">
    <citation type="submission" date="2019-03" db="UniProtKB">
        <authorList>
            <consortium name="EnsemblPlants"/>
        </authorList>
    </citation>
    <scope>IDENTIFICATION</scope>
</reference>
<keyword evidence="4" id="KW-1185">Reference proteome</keyword>
<reference evidence="3" key="5">
    <citation type="journal article" date="2021" name="G3 (Bethesda)">
        <title>Aegilops tauschii genome assembly Aet v5.0 features greater sequence contiguity and improved annotation.</title>
        <authorList>
            <person name="Wang L."/>
            <person name="Zhu T."/>
            <person name="Rodriguez J.C."/>
            <person name="Deal K.R."/>
            <person name="Dubcovsky J."/>
            <person name="McGuire P.E."/>
            <person name="Lux T."/>
            <person name="Spannagl M."/>
            <person name="Mayer K.F.X."/>
            <person name="Baldrich P."/>
            <person name="Meyers B.C."/>
            <person name="Huo N."/>
            <person name="Gu Y.Q."/>
            <person name="Zhou H."/>
            <person name="Devos K.M."/>
            <person name="Bennetzen J.L."/>
            <person name="Unver T."/>
            <person name="Budak H."/>
            <person name="Gulick P.J."/>
            <person name="Galiba G."/>
            <person name="Kalapos B."/>
            <person name="Nelson D.R."/>
            <person name="Li P."/>
            <person name="You F.M."/>
            <person name="Luo M.C."/>
            <person name="Dvorak J."/>
        </authorList>
    </citation>
    <scope>NUCLEOTIDE SEQUENCE [LARGE SCALE GENOMIC DNA]</scope>
    <source>
        <strain evidence="3">cv. AL8/78</strain>
    </source>
</reference>
<reference evidence="3" key="3">
    <citation type="journal article" date="2017" name="Nature">
        <title>Genome sequence of the progenitor of the wheat D genome Aegilops tauschii.</title>
        <authorList>
            <person name="Luo M.C."/>
            <person name="Gu Y.Q."/>
            <person name="Puiu D."/>
            <person name="Wang H."/>
            <person name="Twardziok S.O."/>
            <person name="Deal K.R."/>
            <person name="Huo N."/>
            <person name="Zhu T."/>
            <person name="Wang L."/>
            <person name="Wang Y."/>
            <person name="McGuire P.E."/>
            <person name="Liu S."/>
            <person name="Long H."/>
            <person name="Ramasamy R.K."/>
            <person name="Rodriguez J.C."/>
            <person name="Van S.L."/>
            <person name="Yuan L."/>
            <person name="Wang Z."/>
            <person name="Xia Z."/>
            <person name="Xiao L."/>
            <person name="Anderson O.D."/>
            <person name="Ouyang S."/>
            <person name="Liang Y."/>
            <person name="Zimin A.V."/>
            <person name="Pertea G."/>
            <person name="Qi P."/>
            <person name="Bennetzen J.L."/>
            <person name="Dai X."/>
            <person name="Dawson M.W."/>
            <person name="Muller H.G."/>
            <person name="Kugler K."/>
            <person name="Rivarola-Duarte L."/>
            <person name="Spannagl M."/>
            <person name="Mayer K.F.X."/>
            <person name="Lu F.H."/>
            <person name="Bevan M.W."/>
            <person name="Leroy P."/>
            <person name="Li P."/>
            <person name="You F.M."/>
            <person name="Sun Q."/>
            <person name="Liu Z."/>
            <person name="Lyons E."/>
            <person name="Wicker T."/>
            <person name="Salzberg S.L."/>
            <person name="Devos K.M."/>
            <person name="Dvorak J."/>
        </authorList>
    </citation>
    <scope>NUCLEOTIDE SEQUENCE [LARGE SCALE GENOMIC DNA]</scope>
    <source>
        <strain evidence="3">cv. AL8/78</strain>
    </source>
</reference>
<dbReference type="PANTHER" id="PTHR33018">
    <property type="entry name" value="OS10G0338966 PROTEIN-RELATED"/>
    <property type="match status" value="1"/>
</dbReference>
<evidence type="ECO:0000313" key="4">
    <source>
        <dbReference type="Proteomes" id="UP000015105"/>
    </source>
</evidence>
<evidence type="ECO:0000313" key="3">
    <source>
        <dbReference type="EnsemblPlants" id="AET7Gv20021800.7"/>
    </source>
</evidence>
<dbReference type="STRING" id="200361.A0A453QB51"/>
<feature type="region of interest" description="Disordered" evidence="2">
    <location>
        <begin position="1"/>
        <end position="81"/>
    </location>
</feature>
<evidence type="ECO:0000256" key="2">
    <source>
        <dbReference type="SAM" id="MobiDB-lite"/>
    </source>
</evidence>
<feature type="compositionally biased region" description="Polar residues" evidence="2">
    <location>
        <begin position="595"/>
        <end position="611"/>
    </location>
</feature>
<feature type="compositionally biased region" description="Basic and acidic residues" evidence="2">
    <location>
        <begin position="1"/>
        <end position="15"/>
    </location>
</feature>
<dbReference type="OrthoDB" id="663173at2759"/>
<evidence type="ECO:0000256" key="1">
    <source>
        <dbReference type="SAM" id="Coils"/>
    </source>
</evidence>
<feature type="region of interest" description="Disordered" evidence="2">
    <location>
        <begin position="431"/>
        <end position="471"/>
    </location>
</feature>
<feature type="compositionally biased region" description="Polar residues" evidence="2">
    <location>
        <begin position="548"/>
        <end position="557"/>
    </location>
</feature>
<protein>
    <submittedName>
        <fullName evidence="3">Uncharacterized protein</fullName>
    </submittedName>
</protein>
<dbReference type="OMA" id="RLTRGWM"/>
<dbReference type="EnsemblPlants" id="AET7Gv20021800.8">
    <property type="protein sequence ID" value="AET7Gv20021800.8"/>
    <property type="gene ID" value="AET7Gv20021800"/>
</dbReference>
<dbReference type="PANTHER" id="PTHR33018:SF30">
    <property type="entry name" value="OS02G0502850 PROTEIN"/>
    <property type="match status" value="1"/>
</dbReference>
<keyword evidence="1" id="KW-0175">Coiled coil</keyword>
<feature type="region of interest" description="Disordered" evidence="2">
    <location>
        <begin position="185"/>
        <end position="257"/>
    </location>
</feature>
<name>A0A453QB51_AEGTS</name>
<feature type="compositionally biased region" description="Basic residues" evidence="2">
    <location>
        <begin position="241"/>
        <end position="250"/>
    </location>
</feature>
<feature type="coiled-coil region" evidence="1">
    <location>
        <begin position="934"/>
        <end position="965"/>
    </location>
</feature>
<sequence length="1023" mass="113523">MAPETRSGRSREPRASETASPPPPPAQRPRLTRAGSRGYAPTRSRSGQVNEDVQSRFPHLASSVQNDVTQLKAATGEDEGGTPIQDLVVVVPRMTRRRAREACASETALPSLQRTRLTGGGNRGEAPASGRTGKVNEDVESRFQHLASSVQNDVAMEASLDYMSGNDYTAASSSRMISMGDEAVQPLSRHDGPNTLGTYKDGQDNYTPTGHDESGTATNPEDATDRDEGTGQGDQAAGQPKRQRKPRSRNKLGTNRIVINRVSEAGLPVSPKKAEQGYRNALGCILRETVSINETNLRSKANENLRALLISKLHTHYKFPDESLDETTPVNNRALCKWSKLLSSWKSKAKSEYLKKDYETEIKKIWPLVSEEDWNLFKQHCETPEVKEMEKWGKDMWAKSRGYPGKKPKWDKQDTEFAAAGNYPVMVPETRSRRVHASETALSSAQRPRLTRAGSRVDAPTSGRSGQVNEDVESRFQHLASSVQTDVTQLEVATGGDGGDARIQDLVAVVPPLTRRRTREACASETVLPPLQRTRLTRGGSRGEVLTSGRSDMSGNDSAAASSSRTISAGDEAVEPSSRHGDPDALGTYMDGQDDYTSTVHDESGTATNPEDATDRDEGTGQGDQAAGQPKKQRKPRRPNMLGTDRIVINRVSEAGLPLSPKKAEQGYSNGLGCILRETVSINETNLRSKANENLRALLISKLHTHYKFPDESLDETTPVNNTALCKWTKLLSTWKSKAKSEYLEKDYETEIKKKWPSVSEEDWNLFKRHCETPEVKEMEKWGKEMRARNIGHHTLGSRGYPGKKPKWDKQDAEFAAAGIPNPFKEFENPRENDYIRGRCKYDEETKTWVLDEKTAKVKELLRQYHVESQSSQESESSARWDDPLNRSINVVLGKDPKTRPAYGRVNGVGLNGKWDTHYPEDRELARQRRRAGRASFESRLAGMREELKEEMREEVEVKAKAMATAQVMEMWPDLIEAVKRSLASGQTAAPSSSVTLAPANVILEKEPRPGAHHSSRSVPFMG</sequence>
<feature type="compositionally biased region" description="Polar residues" evidence="2">
    <location>
        <begin position="43"/>
        <end position="52"/>
    </location>
</feature>
<dbReference type="Gramene" id="AET7Gv20021800.7">
    <property type="protein sequence ID" value="AET7Gv20021800.7"/>
    <property type="gene ID" value="AET7Gv20021800"/>
</dbReference>
<reference evidence="4" key="2">
    <citation type="journal article" date="2017" name="Nat. Plants">
        <title>The Aegilops tauschii genome reveals multiple impacts of transposons.</title>
        <authorList>
            <person name="Zhao G."/>
            <person name="Zou C."/>
            <person name="Li K."/>
            <person name="Wang K."/>
            <person name="Li T."/>
            <person name="Gao L."/>
            <person name="Zhang X."/>
            <person name="Wang H."/>
            <person name="Yang Z."/>
            <person name="Liu X."/>
            <person name="Jiang W."/>
            <person name="Mao L."/>
            <person name="Kong X."/>
            <person name="Jiao Y."/>
            <person name="Jia J."/>
        </authorList>
    </citation>
    <scope>NUCLEOTIDE SEQUENCE [LARGE SCALE GENOMIC DNA]</scope>
    <source>
        <strain evidence="4">cv. AL8/78</strain>
    </source>
</reference>
<feature type="region of interest" description="Disordered" evidence="2">
    <location>
        <begin position="522"/>
        <end position="643"/>
    </location>
</feature>